<protein>
    <recommendedName>
        <fullName evidence="4">AB hydrolase-1 domain-containing protein</fullName>
    </recommendedName>
</protein>
<evidence type="ECO:0000313" key="3">
    <source>
        <dbReference type="Proteomes" id="UP000053342"/>
    </source>
</evidence>
<accession>A0A0D2DIL4</accession>
<keyword evidence="3" id="KW-1185">Reference proteome</keyword>
<organism evidence="2 3">
    <name type="scientific">Exophiala oligosperma</name>
    <dbReference type="NCBI Taxonomy" id="215243"/>
    <lineage>
        <taxon>Eukaryota</taxon>
        <taxon>Fungi</taxon>
        <taxon>Dikarya</taxon>
        <taxon>Ascomycota</taxon>
        <taxon>Pezizomycotina</taxon>
        <taxon>Eurotiomycetes</taxon>
        <taxon>Chaetothyriomycetidae</taxon>
        <taxon>Chaetothyriales</taxon>
        <taxon>Herpotrichiellaceae</taxon>
        <taxon>Exophiala</taxon>
    </lineage>
</organism>
<dbReference type="OrthoDB" id="10260961at2759"/>
<dbReference type="RefSeq" id="XP_016262506.1">
    <property type="nucleotide sequence ID" value="XM_016406902.1"/>
</dbReference>
<dbReference type="PANTHER" id="PTHR42103">
    <property type="entry name" value="ALPHA/BETA-HYDROLASES SUPERFAMILY PROTEIN"/>
    <property type="match status" value="1"/>
</dbReference>
<dbReference type="AlphaFoldDB" id="A0A0D2DIL4"/>
<feature type="region of interest" description="Disordered" evidence="1">
    <location>
        <begin position="114"/>
        <end position="207"/>
    </location>
</feature>
<dbReference type="SUPFAM" id="SSF53474">
    <property type="entry name" value="alpha/beta-Hydrolases"/>
    <property type="match status" value="1"/>
</dbReference>
<dbReference type="VEuPathDB" id="FungiDB:PV06_05852"/>
<name>A0A0D2DIL4_9EURO</name>
<feature type="compositionally biased region" description="Basic and acidic residues" evidence="1">
    <location>
        <begin position="155"/>
        <end position="181"/>
    </location>
</feature>
<sequence length="354" mass="38878">MLCCIDTIFRDVSRTDTNEDATMRTEALSSAQTNPSAVVSETLTNSPRPILILGGYSYGSMIAAHLPALEVVAGMFRHAQKGSMESEIELRARDLGRDLKAYLDMHSVDDMVLSIPKGNNLGHQDTPPKEAGSPRSSHSRSHSRNVTMGGYDSDVASKKIGRESTSRRSVDGERMKEGIDKFRRKLSQKDHRIRSPPSIPDAEPSTQATDLPLNLPGVAYVLVSPLLSTVAGFTTMFSKLKFEQGTTGGKVNVSDEYQELIRHPCCCIYGSKDVFTSDRKLRRWSEELTARPGSRFVAVRAETGHFWQDAEGVVRLKHGLTEWLRGSITQYANAAKGKEDDTASTATTGVQDPT</sequence>
<evidence type="ECO:0008006" key="4">
    <source>
        <dbReference type="Google" id="ProtNLM"/>
    </source>
</evidence>
<dbReference type="Proteomes" id="UP000053342">
    <property type="component" value="Unassembled WGS sequence"/>
</dbReference>
<feature type="compositionally biased region" description="Polar residues" evidence="1">
    <location>
        <begin position="343"/>
        <end position="354"/>
    </location>
</feature>
<evidence type="ECO:0000256" key="1">
    <source>
        <dbReference type="SAM" id="MobiDB-lite"/>
    </source>
</evidence>
<dbReference type="InterPro" id="IPR029058">
    <property type="entry name" value="AB_hydrolase_fold"/>
</dbReference>
<dbReference type="PANTHER" id="PTHR42103:SF2">
    <property type="entry name" value="AB HYDROLASE-1 DOMAIN-CONTAINING PROTEIN"/>
    <property type="match status" value="1"/>
</dbReference>
<reference evidence="2 3" key="1">
    <citation type="submission" date="2015-01" db="EMBL/GenBank/DDBJ databases">
        <title>The Genome Sequence of Exophiala oligosperma CBS72588.</title>
        <authorList>
            <consortium name="The Broad Institute Genomics Platform"/>
            <person name="Cuomo C."/>
            <person name="de Hoog S."/>
            <person name="Gorbushina A."/>
            <person name="Stielow B."/>
            <person name="Teixiera M."/>
            <person name="Abouelleil A."/>
            <person name="Chapman S.B."/>
            <person name="Priest M."/>
            <person name="Young S.K."/>
            <person name="Wortman J."/>
            <person name="Nusbaum C."/>
            <person name="Birren B."/>
        </authorList>
    </citation>
    <scope>NUCLEOTIDE SEQUENCE [LARGE SCALE GENOMIC DNA]</scope>
    <source>
        <strain evidence="2 3">CBS 72588</strain>
    </source>
</reference>
<feature type="region of interest" description="Disordered" evidence="1">
    <location>
        <begin position="335"/>
        <end position="354"/>
    </location>
</feature>
<proteinExistence type="predicted"/>
<feature type="compositionally biased region" description="Basic residues" evidence="1">
    <location>
        <begin position="182"/>
        <end position="194"/>
    </location>
</feature>
<dbReference type="GeneID" id="27357926"/>
<evidence type="ECO:0000313" key="2">
    <source>
        <dbReference type="EMBL" id="KIW42290.1"/>
    </source>
</evidence>
<gene>
    <name evidence="2" type="ORF">PV06_05852</name>
</gene>
<dbReference type="Gene3D" id="3.40.50.1820">
    <property type="entry name" value="alpha/beta hydrolase"/>
    <property type="match status" value="1"/>
</dbReference>
<dbReference type="EMBL" id="KN847336">
    <property type="protein sequence ID" value="KIW42290.1"/>
    <property type="molecule type" value="Genomic_DNA"/>
</dbReference>